<accession>A0A9P7FMF5</accession>
<protein>
    <submittedName>
        <fullName evidence="1">Uncharacterized protein</fullName>
    </submittedName>
</protein>
<gene>
    <name evidence="1" type="ORF">H0H81_001806</name>
</gene>
<reference evidence="1" key="2">
    <citation type="submission" date="2021-10" db="EMBL/GenBank/DDBJ databases">
        <title>Phylogenomics reveals ancestral predisposition of the termite-cultivated fungus Termitomyces towards a domesticated lifestyle.</title>
        <authorList>
            <person name="Auxier B."/>
            <person name="Grum-Grzhimaylo A."/>
            <person name="Cardenas M.E."/>
            <person name="Lodge J.D."/>
            <person name="Laessoe T."/>
            <person name="Pedersen O."/>
            <person name="Smith M.E."/>
            <person name="Kuyper T.W."/>
            <person name="Franco-Molano E.A."/>
            <person name="Baroni T.J."/>
            <person name="Aanen D.K."/>
        </authorList>
    </citation>
    <scope>NUCLEOTIDE SEQUENCE</scope>
    <source>
        <strain evidence="1">D49</strain>
    </source>
</reference>
<dbReference type="AlphaFoldDB" id="A0A9P7FMF5"/>
<dbReference type="Proteomes" id="UP000717328">
    <property type="component" value="Unassembled WGS sequence"/>
</dbReference>
<proteinExistence type="predicted"/>
<sequence>MDGENIFQQNVKDGVPCKNRRASRSQDYSQQFVILEATVDNDISEEEIANDYDGTLPSALNFIMN</sequence>
<reference evidence="1" key="1">
    <citation type="submission" date="2021-02" db="EMBL/GenBank/DDBJ databases">
        <authorList>
            <person name="Nieuwenhuis M."/>
            <person name="Van De Peppel L.J.J."/>
        </authorList>
    </citation>
    <scope>NUCLEOTIDE SEQUENCE</scope>
    <source>
        <strain evidence="1">D49</strain>
    </source>
</reference>
<dbReference type="EMBL" id="JABCKI010006392">
    <property type="protein sequence ID" value="KAG5634478.1"/>
    <property type="molecule type" value="Genomic_DNA"/>
</dbReference>
<organism evidence="1 2">
    <name type="scientific">Sphagnurus paluster</name>
    <dbReference type="NCBI Taxonomy" id="117069"/>
    <lineage>
        <taxon>Eukaryota</taxon>
        <taxon>Fungi</taxon>
        <taxon>Dikarya</taxon>
        <taxon>Basidiomycota</taxon>
        <taxon>Agaricomycotina</taxon>
        <taxon>Agaricomycetes</taxon>
        <taxon>Agaricomycetidae</taxon>
        <taxon>Agaricales</taxon>
        <taxon>Tricholomatineae</taxon>
        <taxon>Lyophyllaceae</taxon>
        <taxon>Sphagnurus</taxon>
    </lineage>
</organism>
<comment type="caution">
    <text evidence="1">The sequence shown here is derived from an EMBL/GenBank/DDBJ whole genome shotgun (WGS) entry which is preliminary data.</text>
</comment>
<evidence type="ECO:0000313" key="2">
    <source>
        <dbReference type="Proteomes" id="UP000717328"/>
    </source>
</evidence>
<keyword evidence="2" id="KW-1185">Reference proteome</keyword>
<evidence type="ECO:0000313" key="1">
    <source>
        <dbReference type="EMBL" id="KAG5634478.1"/>
    </source>
</evidence>
<name>A0A9P7FMF5_9AGAR</name>